<evidence type="ECO:0000259" key="2">
    <source>
        <dbReference type="PROSITE" id="PS51272"/>
    </source>
</evidence>
<evidence type="ECO:0000313" key="4">
    <source>
        <dbReference type="Proteomes" id="UP001300012"/>
    </source>
</evidence>
<dbReference type="Pfam" id="PF00395">
    <property type="entry name" value="SLH"/>
    <property type="match status" value="2"/>
</dbReference>
<feature type="domain" description="SLH" evidence="2">
    <location>
        <begin position="179"/>
        <end position="242"/>
    </location>
</feature>
<dbReference type="PANTHER" id="PTHR43308:SF5">
    <property type="entry name" value="S-LAYER PROTEIN _ PEPTIDOGLYCAN ENDO-BETA-N-ACETYLGLUCOSAMINIDASE"/>
    <property type="match status" value="1"/>
</dbReference>
<organism evidence="3 4">
    <name type="scientific">Paenibacillus radicis</name>
    <name type="common">ex Xue et al. 2023</name>
    <dbReference type="NCBI Taxonomy" id="2972489"/>
    <lineage>
        <taxon>Bacteria</taxon>
        <taxon>Bacillati</taxon>
        <taxon>Bacillota</taxon>
        <taxon>Bacilli</taxon>
        <taxon>Bacillales</taxon>
        <taxon>Paenibacillaceae</taxon>
        <taxon>Paenibacillus</taxon>
    </lineage>
</organism>
<dbReference type="InterPro" id="IPR051465">
    <property type="entry name" value="Cell_Envelope_Struct_Comp"/>
</dbReference>
<name>A0ABT1YBX4_9BACL</name>
<dbReference type="RefSeq" id="WP_258212292.1">
    <property type="nucleotide sequence ID" value="NZ_JANQBD010000003.1"/>
</dbReference>
<comment type="caution">
    <text evidence="3">The sequence shown here is derived from an EMBL/GenBank/DDBJ whole genome shotgun (WGS) entry which is preliminary data.</text>
</comment>
<feature type="signal peptide" evidence="1">
    <location>
        <begin position="1"/>
        <end position="26"/>
    </location>
</feature>
<evidence type="ECO:0000313" key="3">
    <source>
        <dbReference type="EMBL" id="MCR8630681.1"/>
    </source>
</evidence>
<sequence>MKQLRKLVALITICCIMSTSVGMVQAAGATKFMDVKAHWAEKTINQLVEQGLLDGFPDGTFRPDETVTADQFIKILLLSFSQLYPNGERNWKASFLQQVSSVNQSVLKQDFRDFSFKPSTVGYWAKPYIDLAGGLNLISKNQFPDYKANLKREDVAEILYYTVKETEYLEDEKYSVSLASQFGDFQSATSRQQKFVSEVYAKGIMEGYPNGYFGVGRYVTRAEALRILERLMDKNMRISTSGLKNENVRVVPTKDGSYKKLIFPDQKMLQTYDIMEDAGKLRGTNYDLEETTLRLFKDSDAKNTALNGTTDAARFSNEVSLWLEPQFRTYGVTIKVEDGVLARNMESIRKFTDFIFGYNADTFYQEFVRVCDKIAKKETVENKTLQIGDYSVEINVMPYGQPVIFSFSRK</sequence>
<feature type="domain" description="SLH" evidence="2">
    <location>
        <begin position="27"/>
        <end position="90"/>
    </location>
</feature>
<dbReference type="PANTHER" id="PTHR43308">
    <property type="entry name" value="OUTER MEMBRANE PROTEIN ALPHA-RELATED"/>
    <property type="match status" value="1"/>
</dbReference>
<dbReference type="Proteomes" id="UP001300012">
    <property type="component" value="Unassembled WGS sequence"/>
</dbReference>
<dbReference type="PROSITE" id="PS51272">
    <property type="entry name" value="SLH"/>
    <property type="match status" value="2"/>
</dbReference>
<evidence type="ECO:0000256" key="1">
    <source>
        <dbReference type="SAM" id="SignalP"/>
    </source>
</evidence>
<proteinExistence type="predicted"/>
<keyword evidence="4" id="KW-1185">Reference proteome</keyword>
<gene>
    <name evidence="3" type="ORF">NV381_05635</name>
</gene>
<dbReference type="EMBL" id="JANQBD010000003">
    <property type="protein sequence ID" value="MCR8630681.1"/>
    <property type="molecule type" value="Genomic_DNA"/>
</dbReference>
<dbReference type="InterPro" id="IPR001119">
    <property type="entry name" value="SLH_dom"/>
</dbReference>
<keyword evidence="1" id="KW-0732">Signal</keyword>
<accession>A0ABT1YBX4</accession>
<reference evidence="3 4" key="1">
    <citation type="submission" date="2022-08" db="EMBL/GenBank/DDBJ databases">
        <title>Paenibacillus endoradicis sp. nov., Paenibacillus radicibacter sp. nov and Paenibacillus pararadicis sp. nov., three cold-adapted plant growth-promoting bacteria isolated from root of Larix gmelinii in Great Khingan.</title>
        <authorList>
            <person name="Xue H."/>
        </authorList>
    </citation>
    <scope>NUCLEOTIDE SEQUENCE [LARGE SCALE GENOMIC DNA]</scope>
    <source>
        <strain evidence="3 4">N5-1-1-5</strain>
    </source>
</reference>
<protein>
    <submittedName>
        <fullName evidence="3">S-layer homology domain-containing protein</fullName>
    </submittedName>
</protein>
<feature type="chain" id="PRO_5045446403" evidence="1">
    <location>
        <begin position="27"/>
        <end position="410"/>
    </location>
</feature>